<protein>
    <recommendedName>
        <fullName evidence="3">DNA-binding protein</fullName>
    </recommendedName>
</protein>
<dbReference type="EMBL" id="PGTX01000001">
    <property type="protein sequence ID" value="PJI83084.1"/>
    <property type="molecule type" value="Genomic_DNA"/>
</dbReference>
<sequence>MKNLSKDLINYSNNQELISAESRQLTTNEFANAFRITCQTVRKNHCLFGHCYGIRPIKVGNKLLWPSQNVVEMLEGVVQ</sequence>
<proteinExistence type="predicted"/>
<evidence type="ECO:0008006" key="3">
    <source>
        <dbReference type="Google" id="ProtNLM"/>
    </source>
</evidence>
<dbReference type="AlphaFoldDB" id="A0A2M8VZ15"/>
<gene>
    <name evidence="1" type="ORF">B0G85_0475</name>
</gene>
<dbReference type="Proteomes" id="UP000229366">
    <property type="component" value="Unassembled WGS sequence"/>
</dbReference>
<keyword evidence="2" id="KW-1185">Reference proteome</keyword>
<evidence type="ECO:0000313" key="1">
    <source>
        <dbReference type="EMBL" id="PJI83084.1"/>
    </source>
</evidence>
<comment type="caution">
    <text evidence="1">The sequence shown here is derived from an EMBL/GenBank/DDBJ whole genome shotgun (WGS) entry which is preliminary data.</text>
</comment>
<evidence type="ECO:0000313" key="2">
    <source>
        <dbReference type="Proteomes" id="UP000229366"/>
    </source>
</evidence>
<reference evidence="1 2" key="1">
    <citation type="submission" date="2017-11" db="EMBL/GenBank/DDBJ databases">
        <title>Genomic Encyclopedia of Type Strains, Phase III (KMG-III): the genomes of soil and plant-associated and newly described type strains.</title>
        <authorList>
            <person name="Whitman W."/>
        </authorList>
    </citation>
    <scope>NUCLEOTIDE SEQUENCE [LARGE SCALE GENOMIC DNA]</scope>
    <source>
        <strain evidence="1 2">UB-Domo-W1</strain>
    </source>
</reference>
<name>A0A2M8VZ15_9BURK</name>
<organism evidence="1 2">
    <name type="scientific">Polynucleobacter brandtiae</name>
    <dbReference type="NCBI Taxonomy" id="1938816"/>
    <lineage>
        <taxon>Bacteria</taxon>
        <taxon>Pseudomonadati</taxon>
        <taxon>Pseudomonadota</taxon>
        <taxon>Betaproteobacteria</taxon>
        <taxon>Burkholderiales</taxon>
        <taxon>Burkholderiaceae</taxon>
        <taxon>Polynucleobacter</taxon>
    </lineage>
</organism>
<accession>A0A2M8VZ15</accession>